<evidence type="ECO:0000313" key="2">
    <source>
        <dbReference type="EMBL" id="CAA6822434.1"/>
    </source>
</evidence>
<accession>A0A6S6TSU5</accession>
<proteinExistence type="predicted"/>
<organism evidence="2">
    <name type="scientific">uncultured Thiotrichaceae bacterium</name>
    <dbReference type="NCBI Taxonomy" id="298394"/>
    <lineage>
        <taxon>Bacteria</taxon>
        <taxon>Pseudomonadati</taxon>
        <taxon>Pseudomonadota</taxon>
        <taxon>Gammaproteobacteria</taxon>
        <taxon>Thiotrichales</taxon>
        <taxon>Thiotrichaceae</taxon>
        <taxon>environmental samples</taxon>
    </lineage>
</organism>
<feature type="transmembrane region" description="Helical" evidence="1">
    <location>
        <begin position="7"/>
        <end position="30"/>
    </location>
</feature>
<dbReference type="EMBL" id="CACVAY010000110">
    <property type="protein sequence ID" value="CAA6822434.1"/>
    <property type="molecule type" value="Genomic_DNA"/>
</dbReference>
<dbReference type="AlphaFoldDB" id="A0A6S6TSU5"/>
<reference evidence="2" key="1">
    <citation type="submission" date="2020-01" db="EMBL/GenBank/DDBJ databases">
        <authorList>
            <person name="Meier V. D."/>
            <person name="Meier V D."/>
        </authorList>
    </citation>
    <scope>NUCLEOTIDE SEQUENCE</scope>
    <source>
        <strain evidence="2">HLG_WM_MAG_07</strain>
    </source>
</reference>
<name>A0A6S6TSU5_9GAMM</name>
<gene>
    <name evidence="2" type="ORF">HELGO_WM6349</name>
</gene>
<keyword evidence="1" id="KW-0472">Membrane</keyword>
<keyword evidence="1" id="KW-1133">Transmembrane helix</keyword>
<keyword evidence="1" id="KW-0812">Transmembrane</keyword>
<protein>
    <submittedName>
        <fullName evidence="2">Uncharacterized protein</fullName>
    </submittedName>
</protein>
<evidence type="ECO:0000256" key="1">
    <source>
        <dbReference type="SAM" id="Phobius"/>
    </source>
</evidence>
<sequence>MKNFFPILIGIVVFAGVVLTFSPFVMNFIFPVDESKPQIAISDRARVALADWFSVDPNKMDTVQAYRETDQTSGKQSMYFSYSTDPDTVRGFIKKKGLEQQALTDEVMQEIFVKSSVSWWQPAALNRETWFSGNDGAAELNLIYNAENKRGVLVIIK</sequence>